<dbReference type="RefSeq" id="WP_045110526.1">
    <property type="nucleotide sequence ID" value="NZ_CAWQZC010000025.1"/>
</dbReference>
<evidence type="ECO:0000313" key="7">
    <source>
        <dbReference type="Proteomes" id="UP000182660"/>
    </source>
</evidence>
<dbReference type="InterPro" id="IPR029044">
    <property type="entry name" value="Nucleotide-diphossugar_trans"/>
</dbReference>
<dbReference type="Gene3D" id="3.90.550.10">
    <property type="entry name" value="Spore Coat Polysaccharide Biosynthesis Protein SpsA, Chain A"/>
    <property type="match status" value="1"/>
</dbReference>
<dbReference type="HOGENOM" id="CLU_447352_0_0_6"/>
<feature type="transmembrane region" description="Helical" evidence="2">
    <location>
        <begin position="341"/>
        <end position="360"/>
    </location>
</feature>
<organism evidence="6 8">
    <name type="scientific">Moritella viscosa</name>
    <dbReference type="NCBI Taxonomy" id="80854"/>
    <lineage>
        <taxon>Bacteria</taxon>
        <taxon>Pseudomonadati</taxon>
        <taxon>Pseudomonadota</taxon>
        <taxon>Gammaproteobacteria</taxon>
        <taxon>Alteromonadales</taxon>
        <taxon>Moritellaceae</taxon>
        <taxon>Moritella</taxon>
    </lineage>
</organism>
<evidence type="ECO:0000256" key="2">
    <source>
        <dbReference type="SAM" id="Phobius"/>
    </source>
</evidence>
<gene>
    <name evidence="5" type="ORF">MT2528_3624</name>
    <name evidence="6" type="ORF">NVI5450_3820</name>
</gene>
<reference evidence="5 7" key="2">
    <citation type="submission" date="2016-11" db="EMBL/GenBank/DDBJ databases">
        <authorList>
            <person name="Klemetsen T."/>
        </authorList>
    </citation>
    <scope>NUCLEOTIDE SEQUENCE [LARGE SCALE GENOMIC DNA]</scope>
    <source>
        <strain evidence="5">MT 2528</strain>
    </source>
</reference>
<dbReference type="PANTHER" id="PTHR30576">
    <property type="entry name" value="COLANIC BIOSYNTHESIS UDP-GLUCOSE LIPID CARRIER TRANSFERASE"/>
    <property type="match status" value="1"/>
</dbReference>
<keyword evidence="2" id="KW-1133">Transmembrane helix</keyword>
<dbReference type="OrthoDB" id="9808602at2"/>
<dbReference type="EMBL" id="FPLJ01000079">
    <property type="protein sequence ID" value="SGY98434.1"/>
    <property type="molecule type" value="Genomic_DNA"/>
</dbReference>
<evidence type="ECO:0000313" key="6">
    <source>
        <dbReference type="EMBL" id="SGZ12325.1"/>
    </source>
</evidence>
<feature type="domain" description="Bacterial sugar transferase" evidence="4">
    <location>
        <begin position="420"/>
        <end position="613"/>
    </location>
</feature>
<comment type="similarity">
    <text evidence="1">Belongs to the bacterial sugar transferase family.</text>
</comment>
<keyword evidence="2" id="KW-0472">Membrane</keyword>
<feature type="transmembrane region" description="Helical" evidence="2">
    <location>
        <begin position="372"/>
        <end position="391"/>
    </location>
</feature>
<dbReference type="AlphaFoldDB" id="A0A090IE18"/>
<evidence type="ECO:0000256" key="1">
    <source>
        <dbReference type="ARBA" id="ARBA00006464"/>
    </source>
</evidence>
<feature type="transmembrane region" description="Helical" evidence="2">
    <location>
        <begin position="422"/>
        <end position="446"/>
    </location>
</feature>
<feature type="transmembrane region" description="Helical" evidence="2">
    <location>
        <begin position="309"/>
        <end position="329"/>
    </location>
</feature>
<sequence>MDWLLFGAILSINLFIYHHWAYPKILQLYANCKVKEKKNDTFKSRKYVSNDVDDGLPIITIVMPVYNEAKYLGDKLTNLLMLDYPVDKLNVVLGFDGCSDNSVEVAEQYLAQFELHSMHIELDVNKENHGKVHVINKLLRRYKEKSDILVLSDVSALISIDAMQIFAYRMSEDDIGIVTGDYQLYEDGSKGEAHYWKYQRNIRKAESVTGSIIGPPGALYAIKAALFEEIPFDTINDDFVFPMLLVSRGYRAVLDERISIIEMEATSESDDFSRRTRIGAGNVQQVLRLRNLLSSRHGLTGFNFFSGKFLRTLMPFNLLVLFVFTFFLTNSESTIIANLAWFLWISQCCLYGGSAVGLLFDLAPVRQPWASLYYIAVGYMASFYGGIRYLFGLERGAWIKINSERENTNDFQKKSVVIPKRISDIIISIVTLCIIAPFVPFIALAIKLNSKGPVFYRQLRVGVIRHEYVEVFMLIKFRTMGLESESKSGPVWAEKQDGRATSVGRFLRKSRIDELPQLVNVLLGDMAIVGPRPERPLFCGKLEEKIPYYLERTHGVRPGITGLAQISQGADTCIEDVQNKLYWDHTYALNLTSFTRWLKADVIIIFKTFLTMIMFKGY</sequence>
<dbReference type="Proteomes" id="UP000183794">
    <property type="component" value="Unassembled WGS sequence"/>
</dbReference>
<keyword evidence="2" id="KW-0812">Transmembrane</keyword>
<dbReference type="PATRIC" id="fig|80854.5.peg.2486"/>
<dbReference type="Pfam" id="PF00535">
    <property type="entry name" value="Glycos_transf_2"/>
    <property type="match status" value="1"/>
</dbReference>
<dbReference type="STRING" id="80854.MVIS_2334"/>
<dbReference type="SUPFAM" id="SSF53448">
    <property type="entry name" value="Nucleotide-diphospho-sugar transferases"/>
    <property type="match status" value="1"/>
</dbReference>
<dbReference type="GeneID" id="61297437"/>
<proteinExistence type="inferred from homology"/>
<dbReference type="CDD" id="cd06439">
    <property type="entry name" value="CESA_like_1"/>
    <property type="match status" value="1"/>
</dbReference>
<dbReference type="KEGG" id="mvs:MVIS_2334"/>
<protein>
    <submittedName>
        <fullName evidence="6">Hypothetical intercellular adhesion protein A</fullName>
    </submittedName>
</protein>
<dbReference type="Proteomes" id="UP000182660">
    <property type="component" value="Unassembled WGS sequence"/>
</dbReference>
<keyword evidence="7" id="KW-1185">Reference proteome</keyword>
<dbReference type="GO" id="GO:0016780">
    <property type="term" value="F:phosphotransferase activity, for other substituted phosphate groups"/>
    <property type="evidence" value="ECO:0007669"/>
    <property type="project" value="TreeGrafter"/>
</dbReference>
<feature type="domain" description="Glycosyltransferase 2-like" evidence="3">
    <location>
        <begin position="60"/>
        <end position="208"/>
    </location>
</feature>
<dbReference type="EMBL" id="FPLD01000102">
    <property type="protein sequence ID" value="SGZ12325.1"/>
    <property type="molecule type" value="Genomic_DNA"/>
</dbReference>
<evidence type="ECO:0000313" key="8">
    <source>
        <dbReference type="Proteomes" id="UP000183794"/>
    </source>
</evidence>
<dbReference type="InterPro" id="IPR001173">
    <property type="entry name" value="Glyco_trans_2-like"/>
</dbReference>
<dbReference type="PANTHER" id="PTHR30576:SF0">
    <property type="entry name" value="UNDECAPRENYL-PHOSPHATE N-ACETYLGALACTOSAMINYL 1-PHOSPHATE TRANSFERASE-RELATED"/>
    <property type="match status" value="1"/>
</dbReference>
<dbReference type="Pfam" id="PF02397">
    <property type="entry name" value="Bac_transf"/>
    <property type="match status" value="1"/>
</dbReference>
<evidence type="ECO:0000259" key="3">
    <source>
        <dbReference type="Pfam" id="PF00535"/>
    </source>
</evidence>
<accession>A0A090IE18</accession>
<name>A0A090IE18_9GAMM</name>
<reference evidence="6 8" key="1">
    <citation type="submission" date="2016-11" db="EMBL/GenBank/DDBJ databases">
        <authorList>
            <person name="Jaros S."/>
            <person name="Januszkiewicz K."/>
            <person name="Wedrychowicz H."/>
        </authorList>
    </citation>
    <scope>NUCLEOTIDE SEQUENCE [LARGE SCALE GENOMIC DNA]</scope>
    <source>
        <strain evidence="6">NVI 5450</strain>
    </source>
</reference>
<evidence type="ECO:0000259" key="4">
    <source>
        <dbReference type="Pfam" id="PF02397"/>
    </source>
</evidence>
<evidence type="ECO:0000313" key="5">
    <source>
        <dbReference type="EMBL" id="SGY98434.1"/>
    </source>
</evidence>
<dbReference type="InterPro" id="IPR003362">
    <property type="entry name" value="Bact_transf"/>
</dbReference>